<evidence type="ECO:0000259" key="2">
    <source>
        <dbReference type="Pfam" id="PF04982"/>
    </source>
</evidence>
<dbReference type="PANTHER" id="PTHR33741:SF5">
    <property type="entry name" value="TRANSMEMBRANE PROTEIN DDB_G0269096-RELATED"/>
    <property type="match status" value="1"/>
</dbReference>
<dbReference type="STRING" id="1392247.A0A3N4L0M5"/>
<accession>A0A3N4L0M5</accession>
<feature type="transmembrane region" description="Helical" evidence="1">
    <location>
        <begin position="109"/>
        <end position="130"/>
    </location>
</feature>
<evidence type="ECO:0000313" key="4">
    <source>
        <dbReference type="Proteomes" id="UP000277580"/>
    </source>
</evidence>
<dbReference type="Pfam" id="PF04982">
    <property type="entry name" value="TM_HPP"/>
    <property type="match status" value="1"/>
</dbReference>
<dbReference type="InParanoid" id="A0A3N4L0M5"/>
<feature type="domain" description="HPP transmembrane region" evidence="2">
    <location>
        <begin position="79"/>
        <end position="241"/>
    </location>
</feature>
<organism evidence="3 4">
    <name type="scientific">Morchella conica CCBAS932</name>
    <dbReference type="NCBI Taxonomy" id="1392247"/>
    <lineage>
        <taxon>Eukaryota</taxon>
        <taxon>Fungi</taxon>
        <taxon>Dikarya</taxon>
        <taxon>Ascomycota</taxon>
        <taxon>Pezizomycotina</taxon>
        <taxon>Pezizomycetes</taxon>
        <taxon>Pezizales</taxon>
        <taxon>Morchellaceae</taxon>
        <taxon>Morchella</taxon>
    </lineage>
</organism>
<evidence type="ECO:0000256" key="1">
    <source>
        <dbReference type="SAM" id="Phobius"/>
    </source>
</evidence>
<keyword evidence="1" id="KW-0812">Transmembrane</keyword>
<feature type="transmembrane region" description="Helical" evidence="1">
    <location>
        <begin position="169"/>
        <end position="191"/>
    </location>
</feature>
<keyword evidence="1" id="KW-0472">Membrane</keyword>
<keyword evidence="1" id="KW-1133">Transmembrane helix</keyword>
<sequence length="339" mass="37757">MAVLKLAESLSASSSSSSSHSKNNNKTQLSRWLTWNYNFDIDKHLNPYILSGPRLIRRFPDRIRHFLGYRNELKTEKESDLVIWLLAFVGAFVGVLVLEAVFMHWPEAISLGCPIIIGSYGAAAILLYNAIDSPLSQPRNAFFGQLISALTGIVVSKLFAYHPRFETEYVWLAGALSCALASVLMGVTKTVHPPAGATALLAAVDDRVRHMGWFLVPVVVISSGLMISVALVLGNIQRTYPRHWWTAGMVGKDLRASRRQKDVEVGSEKVEREQTAESELGEEGVVIERDRIQLPEWLVLGEVERDVLETVRGRIQAYHDDAQADQLSRMASDDSELTL</sequence>
<reference evidence="3 4" key="1">
    <citation type="journal article" date="2018" name="Nat. Ecol. Evol.">
        <title>Pezizomycetes genomes reveal the molecular basis of ectomycorrhizal truffle lifestyle.</title>
        <authorList>
            <person name="Murat C."/>
            <person name="Payen T."/>
            <person name="Noel B."/>
            <person name="Kuo A."/>
            <person name="Morin E."/>
            <person name="Chen J."/>
            <person name="Kohler A."/>
            <person name="Krizsan K."/>
            <person name="Balestrini R."/>
            <person name="Da Silva C."/>
            <person name="Montanini B."/>
            <person name="Hainaut M."/>
            <person name="Levati E."/>
            <person name="Barry K.W."/>
            <person name="Belfiori B."/>
            <person name="Cichocki N."/>
            <person name="Clum A."/>
            <person name="Dockter R.B."/>
            <person name="Fauchery L."/>
            <person name="Guy J."/>
            <person name="Iotti M."/>
            <person name="Le Tacon F."/>
            <person name="Lindquist E.A."/>
            <person name="Lipzen A."/>
            <person name="Malagnac F."/>
            <person name="Mello A."/>
            <person name="Molinier V."/>
            <person name="Miyauchi S."/>
            <person name="Poulain J."/>
            <person name="Riccioni C."/>
            <person name="Rubini A."/>
            <person name="Sitrit Y."/>
            <person name="Splivallo R."/>
            <person name="Traeger S."/>
            <person name="Wang M."/>
            <person name="Zifcakova L."/>
            <person name="Wipf D."/>
            <person name="Zambonelli A."/>
            <person name="Paolocci F."/>
            <person name="Nowrousian M."/>
            <person name="Ottonello S."/>
            <person name="Baldrian P."/>
            <person name="Spatafora J.W."/>
            <person name="Henrissat B."/>
            <person name="Nagy L.G."/>
            <person name="Aury J.M."/>
            <person name="Wincker P."/>
            <person name="Grigoriev I.V."/>
            <person name="Bonfante P."/>
            <person name="Martin F.M."/>
        </authorList>
    </citation>
    <scope>NUCLEOTIDE SEQUENCE [LARGE SCALE GENOMIC DNA]</scope>
    <source>
        <strain evidence="3 4">CCBAS932</strain>
    </source>
</reference>
<protein>
    <recommendedName>
        <fullName evidence="2">HPP transmembrane region domain-containing protein</fullName>
    </recommendedName>
</protein>
<feature type="transmembrane region" description="Helical" evidence="1">
    <location>
        <begin position="81"/>
        <end position="102"/>
    </location>
</feature>
<dbReference type="OrthoDB" id="2016548at2759"/>
<gene>
    <name evidence="3" type="ORF">P167DRAFT_536693</name>
</gene>
<evidence type="ECO:0000313" key="3">
    <source>
        <dbReference type="EMBL" id="RPB11535.1"/>
    </source>
</evidence>
<proteinExistence type="predicted"/>
<keyword evidence="4" id="KW-1185">Reference proteome</keyword>
<feature type="transmembrane region" description="Helical" evidence="1">
    <location>
        <begin position="142"/>
        <end position="160"/>
    </location>
</feature>
<dbReference type="PANTHER" id="PTHR33741">
    <property type="entry name" value="TRANSMEMBRANE PROTEIN DDB_G0269096-RELATED"/>
    <property type="match status" value="1"/>
</dbReference>
<dbReference type="InterPro" id="IPR058581">
    <property type="entry name" value="TM_HPP"/>
</dbReference>
<name>A0A3N4L0M5_9PEZI</name>
<dbReference type="EMBL" id="ML119135">
    <property type="protein sequence ID" value="RPB11535.1"/>
    <property type="molecule type" value="Genomic_DNA"/>
</dbReference>
<dbReference type="AlphaFoldDB" id="A0A3N4L0M5"/>
<dbReference type="InterPro" id="IPR007065">
    <property type="entry name" value="HPP"/>
</dbReference>
<feature type="transmembrane region" description="Helical" evidence="1">
    <location>
        <begin position="211"/>
        <end position="233"/>
    </location>
</feature>
<dbReference type="Proteomes" id="UP000277580">
    <property type="component" value="Unassembled WGS sequence"/>
</dbReference>